<keyword evidence="2" id="KW-1185">Reference proteome</keyword>
<reference evidence="1" key="1">
    <citation type="submission" date="2022-03" db="EMBL/GenBank/DDBJ databases">
        <title>Streptomyces 7R015 and 7R016 isolated from Barleria lupulina in Thailand.</title>
        <authorList>
            <person name="Kanchanasin P."/>
            <person name="Phongsopitanun W."/>
            <person name="Tanasupawat S."/>
        </authorList>
    </citation>
    <scope>NUCLEOTIDE SEQUENCE</scope>
    <source>
        <strain evidence="1">7R015</strain>
    </source>
</reference>
<dbReference type="RefSeq" id="WP_242773959.1">
    <property type="nucleotide sequence ID" value="NZ_JALDAY010000013.1"/>
</dbReference>
<name>A0ABS9YI36_9ACTN</name>
<evidence type="ECO:0008006" key="3">
    <source>
        <dbReference type="Google" id="ProtNLM"/>
    </source>
</evidence>
<sequence length="188" mass="19574">MGGGSGAAYPTVAVRLVGAALMVTTALARPALRVVRVPVARQPTGRRVLAVPLLLVRAPSGMDAHMWAMVRFESPAVLGPALPTRAVAATGTPSARELGTTRLGAVAWTVSAYAWHLPPLHGLDGPGPELARSFALMAADGRVAAGLLMASAAGRCCYTHVNIGSNYCHPGSFHRYGLRDRDREASDA</sequence>
<protein>
    <recommendedName>
        <fullName evidence="3">Secreted protein</fullName>
    </recommendedName>
</protein>
<dbReference type="EMBL" id="JALDAY010000013">
    <property type="protein sequence ID" value="MCI3276912.1"/>
    <property type="molecule type" value="Genomic_DNA"/>
</dbReference>
<evidence type="ECO:0000313" key="1">
    <source>
        <dbReference type="EMBL" id="MCI3276912.1"/>
    </source>
</evidence>
<gene>
    <name evidence="1" type="ORF">MQP27_38180</name>
</gene>
<accession>A0ABS9YI36</accession>
<evidence type="ECO:0000313" key="2">
    <source>
        <dbReference type="Proteomes" id="UP001165269"/>
    </source>
</evidence>
<comment type="caution">
    <text evidence="1">The sequence shown here is derived from an EMBL/GenBank/DDBJ whole genome shotgun (WGS) entry which is preliminary data.</text>
</comment>
<proteinExistence type="predicted"/>
<dbReference type="Proteomes" id="UP001165269">
    <property type="component" value="Unassembled WGS sequence"/>
</dbReference>
<organism evidence="1 2">
    <name type="scientific">Streptomyces cylindrosporus</name>
    <dbReference type="NCBI Taxonomy" id="2927583"/>
    <lineage>
        <taxon>Bacteria</taxon>
        <taxon>Bacillati</taxon>
        <taxon>Actinomycetota</taxon>
        <taxon>Actinomycetes</taxon>
        <taxon>Kitasatosporales</taxon>
        <taxon>Streptomycetaceae</taxon>
        <taxon>Streptomyces</taxon>
    </lineage>
</organism>